<sequence length="165" mass="18327">MCRRGLWNFPCNPGLMSFRRNKWFSSCQYNCPKNLGWECGTYIAPVTTILAGWDQFGGEGWLGSNICPIGYACYARRWTCAALVVSVTTPLILDTYTKCNNVGNAICPYCSPTWLCETDVVGLNEQCGGEDYVGVTRCAPGLGCYARRKWYSHCAASCPGHDWIC</sequence>
<evidence type="ECO:0000259" key="2">
    <source>
        <dbReference type="PROSITE" id="PS51164"/>
    </source>
</evidence>
<dbReference type="InterPro" id="IPR035971">
    <property type="entry name" value="CBD_sf"/>
</dbReference>
<dbReference type="PROSITE" id="PS51164">
    <property type="entry name" value="CBM1_2"/>
    <property type="match status" value="1"/>
</dbReference>
<dbReference type="InterPro" id="IPR000254">
    <property type="entry name" value="CBD"/>
</dbReference>
<dbReference type="Proteomes" id="UP000663845">
    <property type="component" value="Unassembled WGS sequence"/>
</dbReference>
<evidence type="ECO:0000313" key="5">
    <source>
        <dbReference type="Proteomes" id="UP000663844"/>
    </source>
</evidence>
<dbReference type="GO" id="GO:0030248">
    <property type="term" value="F:cellulose binding"/>
    <property type="evidence" value="ECO:0007669"/>
    <property type="project" value="InterPro"/>
</dbReference>
<dbReference type="EMBL" id="CAJNOG010000307">
    <property type="protein sequence ID" value="CAF1162347.1"/>
    <property type="molecule type" value="Genomic_DNA"/>
</dbReference>
<dbReference type="Proteomes" id="UP000663844">
    <property type="component" value="Unassembled WGS sequence"/>
</dbReference>
<dbReference type="SMART" id="SM00236">
    <property type="entry name" value="fCBD"/>
    <property type="match status" value="2"/>
</dbReference>
<evidence type="ECO:0000256" key="1">
    <source>
        <dbReference type="ARBA" id="ARBA00022729"/>
    </source>
</evidence>
<evidence type="ECO:0000313" key="4">
    <source>
        <dbReference type="EMBL" id="CAF3704441.1"/>
    </source>
</evidence>
<gene>
    <name evidence="3" type="ORF">JYZ213_LOCUS24724</name>
    <name evidence="4" type="ORF">OXD698_LOCUS12512</name>
</gene>
<dbReference type="Pfam" id="PF00734">
    <property type="entry name" value="CBM_1"/>
    <property type="match status" value="1"/>
</dbReference>
<accession>A0A818URJ1</accession>
<dbReference type="AlphaFoldDB" id="A0A818URJ1"/>
<feature type="domain" description="CBM1" evidence="2">
    <location>
        <begin position="119"/>
        <end position="155"/>
    </location>
</feature>
<reference evidence="4" key="1">
    <citation type="submission" date="2021-02" db="EMBL/GenBank/DDBJ databases">
        <authorList>
            <person name="Nowell W R."/>
        </authorList>
    </citation>
    <scope>NUCLEOTIDE SEQUENCE</scope>
</reference>
<dbReference type="EMBL" id="CAJOAZ010000732">
    <property type="protein sequence ID" value="CAF3704441.1"/>
    <property type="molecule type" value="Genomic_DNA"/>
</dbReference>
<evidence type="ECO:0000313" key="3">
    <source>
        <dbReference type="EMBL" id="CAF1162347.1"/>
    </source>
</evidence>
<comment type="caution">
    <text evidence="4">The sequence shown here is derived from an EMBL/GenBank/DDBJ whole genome shotgun (WGS) entry which is preliminary data.</text>
</comment>
<keyword evidence="1" id="KW-0732">Signal</keyword>
<dbReference type="GO" id="GO:0005576">
    <property type="term" value="C:extracellular region"/>
    <property type="evidence" value="ECO:0007669"/>
    <property type="project" value="InterPro"/>
</dbReference>
<name>A0A818URJ1_9BILA</name>
<organism evidence="4 5">
    <name type="scientific">Adineta steineri</name>
    <dbReference type="NCBI Taxonomy" id="433720"/>
    <lineage>
        <taxon>Eukaryota</taxon>
        <taxon>Metazoa</taxon>
        <taxon>Spiralia</taxon>
        <taxon>Gnathifera</taxon>
        <taxon>Rotifera</taxon>
        <taxon>Eurotatoria</taxon>
        <taxon>Bdelloidea</taxon>
        <taxon>Adinetida</taxon>
        <taxon>Adinetidae</taxon>
        <taxon>Adineta</taxon>
    </lineage>
</organism>
<protein>
    <recommendedName>
        <fullName evidence="2">CBM1 domain-containing protein</fullName>
    </recommendedName>
</protein>
<proteinExistence type="predicted"/>
<dbReference type="SUPFAM" id="SSF57180">
    <property type="entry name" value="Cellulose-binding domain"/>
    <property type="match status" value="1"/>
</dbReference>
<dbReference type="GO" id="GO:0005975">
    <property type="term" value="P:carbohydrate metabolic process"/>
    <property type="evidence" value="ECO:0007669"/>
    <property type="project" value="InterPro"/>
</dbReference>